<evidence type="ECO:0000256" key="9">
    <source>
        <dbReference type="ARBA" id="ARBA00022946"/>
    </source>
</evidence>
<evidence type="ECO:0000256" key="13">
    <source>
        <dbReference type="ARBA" id="ARBA00031194"/>
    </source>
</evidence>
<evidence type="ECO:0000256" key="5">
    <source>
        <dbReference type="ARBA" id="ARBA00022598"/>
    </source>
</evidence>
<dbReference type="Gene3D" id="3.30.70.380">
    <property type="entry name" value="Ferrodoxin-fold anticodon-binding domain"/>
    <property type="match status" value="1"/>
</dbReference>
<dbReference type="Proteomes" id="UP000582659">
    <property type="component" value="Unassembled WGS sequence"/>
</dbReference>
<dbReference type="EC" id="6.1.1.20" evidence="4"/>
<proteinExistence type="inferred from homology"/>
<comment type="subcellular location">
    <subcellularLocation>
        <location evidence="1">Mitochondrion matrix</location>
    </subcellularLocation>
</comment>
<dbReference type="SMART" id="SM00896">
    <property type="entry name" value="FDX-ACB"/>
    <property type="match status" value="1"/>
</dbReference>
<protein>
    <recommendedName>
        <fullName evidence="16">Phenylalanine--tRNA ligase, mitochondrial</fullName>
        <ecNumber evidence="4">6.1.1.20</ecNumber>
    </recommendedName>
    <alternativeName>
        <fullName evidence="13">Phenylalanyl-tRNA synthetase</fullName>
    </alternativeName>
</protein>
<dbReference type="PROSITE" id="PS51447">
    <property type="entry name" value="FDX_ACB"/>
    <property type="match status" value="1"/>
</dbReference>
<feature type="domain" description="Aminoacyl-transfer RNA synthetases class-II family profile" evidence="17">
    <location>
        <begin position="91"/>
        <end position="331"/>
    </location>
</feature>
<dbReference type="EMBL" id="CAJFCV020000002">
    <property type="protein sequence ID" value="CAG9100252.1"/>
    <property type="molecule type" value="Genomic_DNA"/>
</dbReference>
<evidence type="ECO:0000256" key="12">
    <source>
        <dbReference type="ARBA" id="ARBA00023146"/>
    </source>
</evidence>
<keyword evidence="10" id="KW-0007">Acetylation</keyword>
<keyword evidence="7" id="KW-0067">ATP-binding</keyword>
<dbReference type="Proteomes" id="UP000659654">
    <property type="component" value="Unassembled WGS sequence"/>
</dbReference>
<evidence type="ECO:0000256" key="4">
    <source>
        <dbReference type="ARBA" id="ARBA00012814"/>
    </source>
</evidence>
<evidence type="ECO:0000313" key="19">
    <source>
        <dbReference type="EMBL" id="CAD5216892.1"/>
    </source>
</evidence>
<evidence type="ECO:0000256" key="8">
    <source>
        <dbReference type="ARBA" id="ARBA00022917"/>
    </source>
</evidence>
<comment type="function">
    <text evidence="15">Is responsible for the charging of tRNA(Phe) with phenylalanine in mitochondrial translation. To a lesser extent, also catalyzes direct attachment of m-Tyr (an oxidized version of Phe) to tRNA(Phe), thereby opening the way for delivery of the misacylated tRNA to the ribosome and incorporation of ROS-damaged amino acid into proteins.</text>
</comment>
<evidence type="ECO:0000313" key="20">
    <source>
        <dbReference type="Proteomes" id="UP000659654"/>
    </source>
</evidence>
<dbReference type="GO" id="GO:0005759">
    <property type="term" value="C:mitochondrial matrix"/>
    <property type="evidence" value="ECO:0007669"/>
    <property type="project" value="UniProtKB-SubCell"/>
</dbReference>
<evidence type="ECO:0000256" key="1">
    <source>
        <dbReference type="ARBA" id="ARBA00004305"/>
    </source>
</evidence>
<dbReference type="OrthoDB" id="4457at2759"/>
<dbReference type="Pfam" id="PF01409">
    <property type="entry name" value="tRNA-synt_2d"/>
    <property type="match status" value="2"/>
</dbReference>
<dbReference type="AlphaFoldDB" id="A0A7I8WXQ2"/>
<keyword evidence="20" id="KW-1185">Reference proteome</keyword>
<keyword evidence="6" id="KW-0547">Nucleotide-binding</keyword>
<dbReference type="GO" id="GO:0000049">
    <property type="term" value="F:tRNA binding"/>
    <property type="evidence" value="ECO:0007669"/>
    <property type="project" value="InterPro"/>
</dbReference>
<dbReference type="CDD" id="cd00496">
    <property type="entry name" value="PheRS_alpha_core"/>
    <property type="match status" value="1"/>
</dbReference>
<accession>A0A7I8WXQ2</accession>
<dbReference type="InterPro" id="IPR004530">
    <property type="entry name" value="Phe-tRNA-synth_IIc_mito"/>
</dbReference>
<evidence type="ECO:0000256" key="3">
    <source>
        <dbReference type="ARBA" id="ARBA00011245"/>
    </source>
</evidence>
<evidence type="ECO:0000259" key="17">
    <source>
        <dbReference type="PROSITE" id="PS50862"/>
    </source>
</evidence>
<dbReference type="PANTHER" id="PTHR11538">
    <property type="entry name" value="PHENYLALANYL-TRNA SYNTHETASE"/>
    <property type="match status" value="1"/>
</dbReference>
<reference evidence="19" key="1">
    <citation type="submission" date="2020-09" db="EMBL/GenBank/DDBJ databases">
        <authorList>
            <person name="Kikuchi T."/>
        </authorList>
    </citation>
    <scope>NUCLEOTIDE SEQUENCE</scope>
    <source>
        <strain evidence="19">Ka4C1</strain>
    </source>
</reference>
<dbReference type="SMR" id="A0A7I8WXQ2"/>
<sequence length="468" mass="54286">MLRSLSFIRITRFSSVRCFSAVRPDVVREIPAQVEVDGVCYQTDDWYNLTRPIHRLLERKILTDPQNPLSLLKQRIVDHFHRNHRRANHRTPVFAVCDSENRVVSTFDNFDSLLIPEDHVSRRPADTYYVNKDTCLRAHTSAHQFSLIRKGLDAFLAVGDVYRRDEIDRTHYPCFHQMEGVRLFSQDELFGRHIKSDSQVFENGEQTPEKQAGHSRDTALALQVHLKQSLEALARELFGQEAEMRWVDAYFPFTHPSFELEVIFDGKWVEVLGCGVMQQDLLRNAGAGDKVGWAFGLGLERLAMILYGIPDIRLFWTTDSGFTHQFAKLKPNDNIKYKPISSFPQAHRDISFFLAPGVEFHDMRSDSFDIIRDVGGDLVEQVDLIDEFENKKKGKKSQTFRIVYRSNDRIMTREEVNEIHKNVEETLPKSRKRTRLQTSQTNGQLLARGQCALHGFPVEKKSEEERYE</sequence>
<comment type="similarity">
    <text evidence="2">Belongs to the class-II aminoacyl-tRNA synthetase family.</text>
</comment>
<dbReference type="FunFam" id="3.30.930.10:FF:000041">
    <property type="entry name" value="Phenylalanyl-tRNA synthetase 2, mitochondrial"/>
    <property type="match status" value="1"/>
</dbReference>
<dbReference type="SUPFAM" id="SSF54991">
    <property type="entry name" value="Anticodon-binding domain of PheRS"/>
    <property type="match status" value="1"/>
</dbReference>
<gene>
    <name evidence="19" type="ORF">BXYJ_LOCUS4762</name>
</gene>
<dbReference type="GO" id="GO:0006432">
    <property type="term" value="P:phenylalanyl-tRNA aminoacylation"/>
    <property type="evidence" value="ECO:0007669"/>
    <property type="project" value="InterPro"/>
</dbReference>
<evidence type="ECO:0000256" key="2">
    <source>
        <dbReference type="ARBA" id="ARBA00008226"/>
    </source>
</evidence>
<dbReference type="InterPro" id="IPR002319">
    <property type="entry name" value="Phenylalanyl-tRNA_Synthase"/>
</dbReference>
<keyword evidence="12" id="KW-0030">Aminoacyl-tRNA synthetase</keyword>
<organism evidence="19 20">
    <name type="scientific">Bursaphelenchus xylophilus</name>
    <name type="common">Pinewood nematode worm</name>
    <name type="synonym">Aphelenchoides xylophilus</name>
    <dbReference type="NCBI Taxonomy" id="6326"/>
    <lineage>
        <taxon>Eukaryota</taxon>
        <taxon>Metazoa</taxon>
        <taxon>Ecdysozoa</taxon>
        <taxon>Nematoda</taxon>
        <taxon>Chromadorea</taxon>
        <taxon>Rhabditida</taxon>
        <taxon>Tylenchina</taxon>
        <taxon>Tylenchomorpha</taxon>
        <taxon>Aphelenchoidea</taxon>
        <taxon>Aphelenchoididae</taxon>
        <taxon>Bursaphelenchus</taxon>
    </lineage>
</organism>
<evidence type="ECO:0000256" key="11">
    <source>
        <dbReference type="ARBA" id="ARBA00023128"/>
    </source>
</evidence>
<comment type="subunit">
    <text evidence="3">Monomer.</text>
</comment>
<keyword evidence="8" id="KW-0648">Protein biosynthesis</keyword>
<name>A0A7I8WXQ2_BURXY</name>
<dbReference type="InterPro" id="IPR005121">
    <property type="entry name" value="Fdx_antiC-bd"/>
</dbReference>
<dbReference type="InterPro" id="IPR036690">
    <property type="entry name" value="Fdx_antiC-bd_sf"/>
</dbReference>
<evidence type="ECO:0000256" key="16">
    <source>
        <dbReference type="ARBA" id="ARBA00073229"/>
    </source>
</evidence>
<evidence type="ECO:0000259" key="18">
    <source>
        <dbReference type="PROSITE" id="PS51447"/>
    </source>
</evidence>
<evidence type="ECO:0000256" key="6">
    <source>
        <dbReference type="ARBA" id="ARBA00022741"/>
    </source>
</evidence>
<dbReference type="NCBIfam" id="TIGR00469">
    <property type="entry name" value="pheS_mito"/>
    <property type="match status" value="1"/>
</dbReference>
<dbReference type="FunFam" id="3.30.70.380:FF:000002">
    <property type="entry name" value="phenylalanine--tRNA ligase, mitochondrial"/>
    <property type="match status" value="1"/>
</dbReference>
<dbReference type="SUPFAM" id="SSF55681">
    <property type="entry name" value="Class II aaRS and biotin synthetases"/>
    <property type="match status" value="1"/>
</dbReference>
<keyword evidence="5" id="KW-0436">Ligase</keyword>
<dbReference type="PROSITE" id="PS50862">
    <property type="entry name" value="AA_TRNA_LIGASE_II"/>
    <property type="match status" value="1"/>
</dbReference>
<dbReference type="InterPro" id="IPR006195">
    <property type="entry name" value="aa-tRNA-synth_II"/>
</dbReference>
<keyword evidence="11" id="KW-0496">Mitochondrion</keyword>
<evidence type="ECO:0000256" key="14">
    <source>
        <dbReference type="ARBA" id="ARBA00049255"/>
    </source>
</evidence>
<evidence type="ECO:0000256" key="10">
    <source>
        <dbReference type="ARBA" id="ARBA00022990"/>
    </source>
</evidence>
<dbReference type="PANTHER" id="PTHR11538:SF41">
    <property type="entry name" value="PHENYLALANINE--TRNA LIGASE, MITOCHONDRIAL"/>
    <property type="match status" value="1"/>
</dbReference>
<comment type="caution">
    <text evidence="19">The sequence shown here is derived from an EMBL/GenBank/DDBJ whole genome shotgun (WGS) entry which is preliminary data.</text>
</comment>
<dbReference type="InterPro" id="IPR045864">
    <property type="entry name" value="aa-tRNA-synth_II/BPL/LPL"/>
</dbReference>
<feature type="domain" description="FDX-ACB" evidence="18">
    <location>
        <begin position="341"/>
        <end position="437"/>
    </location>
</feature>
<evidence type="ECO:0000256" key="15">
    <source>
        <dbReference type="ARBA" id="ARBA00060211"/>
    </source>
</evidence>
<dbReference type="EMBL" id="CAJFDI010000002">
    <property type="protein sequence ID" value="CAD5216892.1"/>
    <property type="molecule type" value="Genomic_DNA"/>
</dbReference>
<dbReference type="Pfam" id="PF03147">
    <property type="entry name" value="FDX-ACB"/>
    <property type="match status" value="1"/>
</dbReference>
<evidence type="ECO:0000256" key="7">
    <source>
        <dbReference type="ARBA" id="ARBA00022840"/>
    </source>
</evidence>
<dbReference type="Gene3D" id="3.30.930.10">
    <property type="entry name" value="Bira Bifunctional Protein, Domain 2"/>
    <property type="match status" value="1"/>
</dbReference>
<dbReference type="GO" id="GO:0005524">
    <property type="term" value="F:ATP binding"/>
    <property type="evidence" value="ECO:0007669"/>
    <property type="project" value="UniProtKB-KW"/>
</dbReference>
<dbReference type="GO" id="GO:0004826">
    <property type="term" value="F:phenylalanine-tRNA ligase activity"/>
    <property type="evidence" value="ECO:0007669"/>
    <property type="project" value="UniProtKB-EC"/>
</dbReference>
<keyword evidence="9" id="KW-0809">Transit peptide</keyword>
<comment type="catalytic activity">
    <reaction evidence="14">
        <text>tRNA(Phe) + L-phenylalanine + ATP = L-phenylalanyl-tRNA(Phe) + AMP + diphosphate + H(+)</text>
        <dbReference type="Rhea" id="RHEA:19413"/>
        <dbReference type="Rhea" id="RHEA-COMP:9668"/>
        <dbReference type="Rhea" id="RHEA-COMP:9699"/>
        <dbReference type="ChEBI" id="CHEBI:15378"/>
        <dbReference type="ChEBI" id="CHEBI:30616"/>
        <dbReference type="ChEBI" id="CHEBI:33019"/>
        <dbReference type="ChEBI" id="CHEBI:58095"/>
        <dbReference type="ChEBI" id="CHEBI:78442"/>
        <dbReference type="ChEBI" id="CHEBI:78531"/>
        <dbReference type="ChEBI" id="CHEBI:456215"/>
        <dbReference type="EC" id="6.1.1.20"/>
    </reaction>
</comment>